<organism evidence="2 3">
    <name type="scientific">Lentinula aciculospora</name>
    <dbReference type="NCBI Taxonomy" id="153920"/>
    <lineage>
        <taxon>Eukaryota</taxon>
        <taxon>Fungi</taxon>
        <taxon>Dikarya</taxon>
        <taxon>Basidiomycota</taxon>
        <taxon>Agaricomycotina</taxon>
        <taxon>Agaricomycetes</taxon>
        <taxon>Agaricomycetidae</taxon>
        <taxon>Agaricales</taxon>
        <taxon>Marasmiineae</taxon>
        <taxon>Omphalotaceae</taxon>
        <taxon>Lentinula</taxon>
    </lineage>
</organism>
<feature type="compositionally biased region" description="Basic and acidic residues" evidence="1">
    <location>
        <begin position="386"/>
        <end position="395"/>
    </location>
</feature>
<feature type="region of interest" description="Disordered" evidence="1">
    <location>
        <begin position="502"/>
        <end position="535"/>
    </location>
</feature>
<proteinExistence type="predicted"/>
<keyword evidence="3" id="KW-1185">Reference proteome</keyword>
<evidence type="ECO:0000313" key="3">
    <source>
        <dbReference type="Proteomes" id="UP001150266"/>
    </source>
</evidence>
<dbReference type="EMBL" id="JAOTPV010000010">
    <property type="protein sequence ID" value="KAJ4477553.1"/>
    <property type="molecule type" value="Genomic_DNA"/>
</dbReference>
<name>A0A9W9AAK0_9AGAR</name>
<comment type="caution">
    <text evidence="2">The sequence shown here is derived from an EMBL/GenBank/DDBJ whole genome shotgun (WGS) entry which is preliminary data.</text>
</comment>
<feature type="region of interest" description="Disordered" evidence="1">
    <location>
        <begin position="336"/>
        <end position="431"/>
    </location>
</feature>
<reference evidence="2" key="1">
    <citation type="submission" date="2022-08" db="EMBL/GenBank/DDBJ databases">
        <title>A Global Phylogenomic Analysis of the Shiitake Genus Lentinula.</title>
        <authorList>
            <consortium name="DOE Joint Genome Institute"/>
            <person name="Sierra-Patev S."/>
            <person name="Min B."/>
            <person name="Naranjo-Ortiz M."/>
            <person name="Looney B."/>
            <person name="Konkel Z."/>
            <person name="Slot J.C."/>
            <person name="Sakamoto Y."/>
            <person name="Steenwyk J.L."/>
            <person name="Rokas A."/>
            <person name="Carro J."/>
            <person name="Camarero S."/>
            <person name="Ferreira P."/>
            <person name="Molpeceres G."/>
            <person name="Ruiz-Duenas F.J."/>
            <person name="Serrano A."/>
            <person name="Henrissat B."/>
            <person name="Drula E."/>
            <person name="Hughes K.W."/>
            <person name="Mata J.L."/>
            <person name="Ishikawa N.K."/>
            <person name="Vargas-Isla R."/>
            <person name="Ushijima S."/>
            <person name="Smith C.A."/>
            <person name="Ahrendt S."/>
            <person name="Andreopoulos W."/>
            <person name="He G."/>
            <person name="Labutti K."/>
            <person name="Lipzen A."/>
            <person name="Ng V."/>
            <person name="Riley R."/>
            <person name="Sandor L."/>
            <person name="Barry K."/>
            <person name="Martinez A.T."/>
            <person name="Xiao Y."/>
            <person name="Gibbons J.G."/>
            <person name="Terashima K."/>
            <person name="Grigoriev I.V."/>
            <person name="Hibbett D.S."/>
        </authorList>
    </citation>
    <scope>NUCLEOTIDE SEQUENCE</scope>
    <source>
        <strain evidence="2">JLM2183</strain>
    </source>
</reference>
<sequence length="535" mass="57434">MPFTPNLFTNITHPARSVSSERGREFFSPSSIDITRPYSTPPSHRIRMPNSTVSSLFCNSVAGTVGLNAGFWSWDPENSEVVLCQKNRGPELLVTKSPAKAAITTISPKMAVMLPDPSNSLLKHALSNLDSPRVTYSPLPGSGFAFPGPTVRKLGLNTTSSSPLFSPPLLCFNSEFTGWLLPDGIDTSIPDDDEFGLPDLTNSSFALANTSNPDLNLSTNSSDSDCMLPTPGRGVGLGLGLGHASLPVEPRVFCQDAGTSEMFLNKSVLNLDATGIADGAATSPLIHRQFREKDQKMTPGYTDVFGPPAASHFNDHKTEVGLDSMPKLFSENFPHWSSDNHRSSLSSTPRKSALRPSFGSPAPRAKTLLERHSNKNSSRKPAIPQTERETDDVRRSMSLQSRGGRDITLSTISSSLKRSSSLASSSSTTASPVVNRTVAVTSVLLVSRAASRSSGRGRSETVEDSTTKTNATVGSAASAASGSDVYLRSRAVKVEIRTRAASSSKKANCVETQRRGRRCSSNTPNLSLEKRMSWR</sequence>
<dbReference type="OrthoDB" id="3069607at2759"/>
<protein>
    <submittedName>
        <fullName evidence="2">Uncharacterized protein</fullName>
    </submittedName>
</protein>
<evidence type="ECO:0000256" key="1">
    <source>
        <dbReference type="SAM" id="MobiDB-lite"/>
    </source>
</evidence>
<dbReference type="Proteomes" id="UP001150266">
    <property type="component" value="Unassembled WGS sequence"/>
</dbReference>
<gene>
    <name evidence="2" type="ORF">J3R30DRAFT_3487274</name>
</gene>
<accession>A0A9W9AAK0</accession>
<feature type="compositionally biased region" description="Low complexity" evidence="1">
    <location>
        <begin position="407"/>
        <end position="431"/>
    </location>
</feature>
<dbReference type="AlphaFoldDB" id="A0A9W9AAK0"/>
<evidence type="ECO:0000313" key="2">
    <source>
        <dbReference type="EMBL" id="KAJ4477553.1"/>
    </source>
</evidence>
<feature type="region of interest" description="Disordered" evidence="1">
    <location>
        <begin position="449"/>
        <end position="480"/>
    </location>
</feature>